<dbReference type="GO" id="GO:0070628">
    <property type="term" value="F:proteasome binding"/>
    <property type="evidence" value="ECO:0007669"/>
    <property type="project" value="TreeGrafter"/>
</dbReference>
<comment type="subcellular location">
    <subcellularLocation>
        <location evidence="1">Nucleus</location>
    </subcellularLocation>
</comment>
<sequence length="143" mass="15327">MPSGGLDQSQLLALLTGNAPAQAATRAPVQNLAEVLNPDRVIPLLQSDPDLVSAVLPDLPEVPTSCTTWLHNSECVFQGERTREALYSQLRSPQLQQTLQRLTAAINSGQGQTLLRQLGLPVGDDIGVDALLQALLRNANNRS</sequence>
<name>A0A0H5RT07_9EUKA</name>
<dbReference type="InterPro" id="IPR032368">
    <property type="entry name" value="RPN13_DEUBAD"/>
</dbReference>
<organism evidence="4">
    <name type="scientific">Spongospora subterranea</name>
    <dbReference type="NCBI Taxonomy" id="70186"/>
    <lineage>
        <taxon>Eukaryota</taxon>
        <taxon>Sar</taxon>
        <taxon>Rhizaria</taxon>
        <taxon>Endomyxa</taxon>
        <taxon>Phytomyxea</taxon>
        <taxon>Plasmodiophorida</taxon>
        <taxon>Plasmodiophoridae</taxon>
        <taxon>Spongospora</taxon>
    </lineage>
</organism>
<dbReference type="PANTHER" id="PTHR12225">
    <property type="entry name" value="ADHESION REGULATING MOLECULE 1 110 KDA CELL MEMBRANE GLYCOPROTEIN"/>
    <property type="match status" value="1"/>
</dbReference>
<protein>
    <recommendedName>
        <fullName evidence="3">DEUBAD domain-containing protein</fullName>
    </recommendedName>
</protein>
<dbReference type="InterPro" id="IPR044867">
    <property type="entry name" value="DEUBAD_dom"/>
</dbReference>
<evidence type="ECO:0000256" key="2">
    <source>
        <dbReference type="ARBA" id="ARBA00023242"/>
    </source>
</evidence>
<dbReference type="AlphaFoldDB" id="A0A0H5RT07"/>
<dbReference type="PANTHER" id="PTHR12225:SF0">
    <property type="entry name" value="PROTEASOMAL UBIQUITIN RECEPTOR ADRM1"/>
    <property type="match status" value="1"/>
</dbReference>
<dbReference type="GO" id="GO:0061133">
    <property type="term" value="F:endopeptidase activator activity"/>
    <property type="evidence" value="ECO:0007669"/>
    <property type="project" value="TreeGrafter"/>
</dbReference>
<dbReference type="InterPro" id="IPR006773">
    <property type="entry name" value="Rpn13/ADRM1"/>
</dbReference>
<dbReference type="EMBL" id="HACM01011422">
    <property type="protein sequence ID" value="CRZ11864.1"/>
    <property type="molecule type" value="Transcribed_RNA"/>
</dbReference>
<dbReference type="Pfam" id="PF16550">
    <property type="entry name" value="RPN13_C"/>
    <property type="match status" value="1"/>
</dbReference>
<dbReference type="InterPro" id="IPR038108">
    <property type="entry name" value="RPN13_DEUBAD_sf"/>
</dbReference>
<dbReference type="GO" id="GO:0005737">
    <property type="term" value="C:cytoplasm"/>
    <property type="evidence" value="ECO:0007669"/>
    <property type="project" value="InterPro"/>
</dbReference>
<proteinExistence type="predicted"/>
<evidence type="ECO:0000313" key="4">
    <source>
        <dbReference type="EMBL" id="CRZ11864.1"/>
    </source>
</evidence>
<evidence type="ECO:0000259" key="3">
    <source>
        <dbReference type="PROSITE" id="PS51916"/>
    </source>
</evidence>
<accession>A0A0H5RT07</accession>
<dbReference type="Gene3D" id="1.10.2020.20">
    <property type="match status" value="1"/>
</dbReference>
<reference evidence="4" key="1">
    <citation type="submission" date="2015-04" db="EMBL/GenBank/DDBJ databases">
        <title>The genome sequence of the plant pathogenic Rhizarian Plasmodiophora brassicae reveals insights in its biotrophic life cycle and the origin of chitin synthesis.</title>
        <authorList>
            <person name="Schwelm A."/>
            <person name="Fogelqvist J."/>
            <person name="Knaust A."/>
            <person name="Julke S."/>
            <person name="Lilja T."/>
            <person name="Dhandapani V."/>
            <person name="Bonilla-Rosso G."/>
            <person name="Karlsson M."/>
            <person name="Shevchenko A."/>
            <person name="Choi S.R."/>
            <person name="Kim H.G."/>
            <person name="Park J.Y."/>
            <person name="Lim Y.P."/>
            <person name="Ludwig-Muller J."/>
            <person name="Dixelius C."/>
        </authorList>
    </citation>
    <scope>NUCLEOTIDE SEQUENCE</scope>
    <source>
        <tissue evidence="4">Potato root galls</tissue>
    </source>
</reference>
<feature type="domain" description="DEUBAD" evidence="3">
    <location>
        <begin position="23"/>
        <end position="143"/>
    </location>
</feature>
<dbReference type="GO" id="GO:0005634">
    <property type="term" value="C:nucleus"/>
    <property type="evidence" value="ECO:0007669"/>
    <property type="project" value="UniProtKB-SubCell"/>
</dbReference>
<dbReference type="GO" id="GO:0008541">
    <property type="term" value="C:proteasome regulatory particle, lid subcomplex"/>
    <property type="evidence" value="ECO:0007669"/>
    <property type="project" value="TreeGrafter"/>
</dbReference>
<keyword evidence="2" id="KW-0539">Nucleus</keyword>
<evidence type="ECO:0000256" key="1">
    <source>
        <dbReference type="ARBA" id="ARBA00004123"/>
    </source>
</evidence>
<dbReference type="PROSITE" id="PS51916">
    <property type="entry name" value="DEUBAD"/>
    <property type="match status" value="1"/>
</dbReference>